<dbReference type="EMBL" id="JACEIK010000562">
    <property type="protein sequence ID" value="MCD7459103.1"/>
    <property type="molecule type" value="Genomic_DNA"/>
</dbReference>
<reference evidence="2 3" key="1">
    <citation type="journal article" date="2021" name="BMC Genomics">
        <title>Datura genome reveals duplications of psychoactive alkaloid biosynthetic genes and high mutation rate following tissue culture.</title>
        <authorList>
            <person name="Rajewski A."/>
            <person name="Carter-House D."/>
            <person name="Stajich J."/>
            <person name="Litt A."/>
        </authorList>
    </citation>
    <scope>NUCLEOTIDE SEQUENCE [LARGE SCALE GENOMIC DNA]</scope>
    <source>
        <strain evidence="2">AR-01</strain>
    </source>
</reference>
<comment type="caution">
    <text evidence="2">The sequence shown here is derived from an EMBL/GenBank/DDBJ whole genome shotgun (WGS) entry which is preliminary data.</text>
</comment>
<feature type="region of interest" description="Disordered" evidence="1">
    <location>
        <begin position="1"/>
        <end position="38"/>
    </location>
</feature>
<feature type="region of interest" description="Disordered" evidence="1">
    <location>
        <begin position="112"/>
        <end position="137"/>
    </location>
</feature>
<evidence type="ECO:0000313" key="2">
    <source>
        <dbReference type="EMBL" id="MCD7459103.1"/>
    </source>
</evidence>
<dbReference type="Proteomes" id="UP000823775">
    <property type="component" value="Unassembled WGS sequence"/>
</dbReference>
<name>A0ABS8SJZ9_DATST</name>
<gene>
    <name evidence="2" type="ORF">HAX54_040103</name>
</gene>
<evidence type="ECO:0000313" key="3">
    <source>
        <dbReference type="Proteomes" id="UP000823775"/>
    </source>
</evidence>
<proteinExistence type="predicted"/>
<evidence type="ECO:0000256" key="1">
    <source>
        <dbReference type="SAM" id="MobiDB-lite"/>
    </source>
</evidence>
<organism evidence="2 3">
    <name type="scientific">Datura stramonium</name>
    <name type="common">Jimsonweed</name>
    <name type="synonym">Common thornapple</name>
    <dbReference type="NCBI Taxonomy" id="4076"/>
    <lineage>
        <taxon>Eukaryota</taxon>
        <taxon>Viridiplantae</taxon>
        <taxon>Streptophyta</taxon>
        <taxon>Embryophyta</taxon>
        <taxon>Tracheophyta</taxon>
        <taxon>Spermatophyta</taxon>
        <taxon>Magnoliopsida</taxon>
        <taxon>eudicotyledons</taxon>
        <taxon>Gunneridae</taxon>
        <taxon>Pentapetalae</taxon>
        <taxon>asterids</taxon>
        <taxon>lamiids</taxon>
        <taxon>Solanales</taxon>
        <taxon>Solanaceae</taxon>
        <taxon>Solanoideae</taxon>
        <taxon>Datureae</taxon>
        <taxon>Datura</taxon>
    </lineage>
</organism>
<feature type="compositionally biased region" description="Basic and acidic residues" evidence="1">
    <location>
        <begin position="112"/>
        <end position="123"/>
    </location>
</feature>
<sequence length="137" mass="15222">MEPKPSKGKGVASSSHGSKCSKRASEEEHDDVSHSSQPLRCYGLIGSWSTKGDSECWVIIKNVLRGMRVKKSQSFGFGVSFDSIFVWTVGPRFEEPLYDDVVTEDEMERVDSKIESSDVKEDFEIGEAPLAPTDDEN</sequence>
<protein>
    <submittedName>
        <fullName evidence="2">Uncharacterized protein</fullName>
    </submittedName>
</protein>
<accession>A0ABS8SJZ9</accession>
<keyword evidence="3" id="KW-1185">Reference proteome</keyword>